<name>A0A0A9WFM9_LYGHE</name>
<dbReference type="AlphaFoldDB" id="A0A0A9WFM9"/>
<dbReference type="InterPro" id="IPR036291">
    <property type="entry name" value="NAD(P)-bd_dom_sf"/>
</dbReference>
<accession>A0A0A9WFM9</accession>
<dbReference type="InterPro" id="IPR002347">
    <property type="entry name" value="SDR_fam"/>
</dbReference>
<dbReference type="InterPro" id="IPR057326">
    <property type="entry name" value="KR_dom"/>
</dbReference>
<protein>
    <submittedName>
        <fullName evidence="2">3-oxoacyl-[acyl-carrier-protein] reductase FabG</fullName>
    </submittedName>
</protein>
<dbReference type="NCBIfam" id="NF005559">
    <property type="entry name" value="PRK07231.1"/>
    <property type="match status" value="1"/>
</dbReference>
<dbReference type="Gene3D" id="3.40.50.720">
    <property type="entry name" value="NAD(P)-binding Rossmann-like Domain"/>
    <property type="match status" value="1"/>
</dbReference>
<dbReference type="PANTHER" id="PTHR43975">
    <property type="entry name" value="ZGC:101858"/>
    <property type="match status" value="1"/>
</dbReference>
<proteinExistence type="predicted"/>
<dbReference type="FunFam" id="3.40.50.720:FF:000084">
    <property type="entry name" value="Short-chain dehydrogenase reductase"/>
    <property type="match status" value="1"/>
</dbReference>
<dbReference type="SUPFAM" id="SSF51735">
    <property type="entry name" value="NAD(P)-binding Rossmann-fold domains"/>
    <property type="match status" value="1"/>
</dbReference>
<sequence length="256" mass="27337">MNFTGKVVLITGASSGIGAATAIKFAKLGALLSLTGRKAENLKKVADECKKVSGNEHFTVVGSLEVEEDTKRILKATIDKYSKLDVLVNNAGIVELGSIEATSLEQYDRVFGVNVRAVYHLTMLATPYLVKSKGNIVNVSSVLGLRSSAGVLAYTMSKSTVDQFTKCVALELAPKKVRVNCVNPGVIITELQKRGGLDDAAYAKFLERAKETHALGRPGNPEEVADSILFLASDQATFITATHLSVDGGRHALCPR</sequence>
<evidence type="ECO:0000259" key="1">
    <source>
        <dbReference type="SMART" id="SM00822"/>
    </source>
</evidence>
<dbReference type="PRINTS" id="PR00080">
    <property type="entry name" value="SDRFAMILY"/>
</dbReference>
<reference evidence="2" key="2">
    <citation type="submission" date="2014-07" db="EMBL/GenBank/DDBJ databases">
        <authorList>
            <person name="Hull J."/>
        </authorList>
    </citation>
    <scope>NUCLEOTIDE SEQUENCE</scope>
</reference>
<reference evidence="2" key="1">
    <citation type="journal article" date="2014" name="PLoS ONE">
        <title>Transcriptome-Based Identification of ABC Transporters in the Western Tarnished Plant Bug Lygus hesperus.</title>
        <authorList>
            <person name="Hull J.J."/>
            <person name="Chaney K."/>
            <person name="Geib S.M."/>
            <person name="Fabrick J.A."/>
            <person name="Brent C.S."/>
            <person name="Walsh D."/>
            <person name="Lavine L.C."/>
        </authorList>
    </citation>
    <scope>NUCLEOTIDE SEQUENCE</scope>
</reference>
<feature type="domain" description="Ketoreductase" evidence="1">
    <location>
        <begin position="6"/>
        <end position="191"/>
    </location>
</feature>
<evidence type="ECO:0000313" key="2">
    <source>
        <dbReference type="EMBL" id="JAG06579.1"/>
    </source>
</evidence>
<dbReference type="EMBL" id="GBHO01037025">
    <property type="protein sequence ID" value="JAG06579.1"/>
    <property type="molecule type" value="Transcribed_RNA"/>
</dbReference>
<gene>
    <name evidence="2" type="primary">fabG_1</name>
    <name evidence="2" type="ORF">CM83_44485</name>
</gene>
<organism evidence="2">
    <name type="scientific">Lygus hesperus</name>
    <name type="common">Western plant bug</name>
    <dbReference type="NCBI Taxonomy" id="30085"/>
    <lineage>
        <taxon>Eukaryota</taxon>
        <taxon>Metazoa</taxon>
        <taxon>Ecdysozoa</taxon>
        <taxon>Arthropoda</taxon>
        <taxon>Hexapoda</taxon>
        <taxon>Insecta</taxon>
        <taxon>Pterygota</taxon>
        <taxon>Neoptera</taxon>
        <taxon>Paraneoptera</taxon>
        <taxon>Hemiptera</taxon>
        <taxon>Heteroptera</taxon>
        <taxon>Panheteroptera</taxon>
        <taxon>Cimicomorpha</taxon>
        <taxon>Miridae</taxon>
        <taxon>Mirini</taxon>
        <taxon>Lygus</taxon>
    </lineage>
</organism>
<dbReference type="Pfam" id="PF13561">
    <property type="entry name" value="adh_short_C2"/>
    <property type="match status" value="1"/>
</dbReference>
<dbReference type="PANTHER" id="PTHR43975:SF2">
    <property type="entry name" value="EG:BACR7A4.14 PROTEIN-RELATED"/>
    <property type="match status" value="1"/>
</dbReference>
<dbReference type="PRINTS" id="PR00081">
    <property type="entry name" value="GDHRDH"/>
</dbReference>
<dbReference type="SMART" id="SM00822">
    <property type="entry name" value="PKS_KR"/>
    <property type="match status" value="1"/>
</dbReference>